<proteinExistence type="predicted"/>
<dbReference type="EMBL" id="GBRH01158791">
    <property type="protein sequence ID" value="JAE39105.1"/>
    <property type="molecule type" value="Transcribed_RNA"/>
</dbReference>
<reference evidence="1" key="1">
    <citation type="submission" date="2014-09" db="EMBL/GenBank/DDBJ databases">
        <authorList>
            <person name="Magalhaes I.L.F."/>
            <person name="Oliveira U."/>
            <person name="Santos F.R."/>
            <person name="Vidigal T.H.D.A."/>
            <person name="Brescovit A.D."/>
            <person name="Santos A.J."/>
        </authorList>
    </citation>
    <scope>NUCLEOTIDE SEQUENCE</scope>
    <source>
        <tissue evidence="1">Shoot tissue taken approximately 20 cm above the soil surface</tissue>
    </source>
</reference>
<protein>
    <submittedName>
        <fullName evidence="1">Uncharacterized protein</fullName>
    </submittedName>
</protein>
<sequence length="43" mass="4866">MNIASRLQTTSHWNYTTNCVILKCNKSPPPKQELCFTNTNPGL</sequence>
<accession>A0A0A9HPU2</accession>
<name>A0A0A9HPU2_ARUDO</name>
<evidence type="ECO:0000313" key="1">
    <source>
        <dbReference type="EMBL" id="JAE39105.1"/>
    </source>
</evidence>
<organism evidence="1">
    <name type="scientific">Arundo donax</name>
    <name type="common">Giant reed</name>
    <name type="synonym">Donax arundinaceus</name>
    <dbReference type="NCBI Taxonomy" id="35708"/>
    <lineage>
        <taxon>Eukaryota</taxon>
        <taxon>Viridiplantae</taxon>
        <taxon>Streptophyta</taxon>
        <taxon>Embryophyta</taxon>
        <taxon>Tracheophyta</taxon>
        <taxon>Spermatophyta</taxon>
        <taxon>Magnoliopsida</taxon>
        <taxon>Liliopsida</taxon>
        <taxon>Poales</taxon>
        <taxon>Poaceae</taxon>
        <taxon>PACMAD clade</taxon>
        <taxon>Arundinoideae</taxon>
        <taxon>Arundineae</taxon>
        <taxon>Arundo</taxon>
    </lineage>
</organism>
<dbReference type="AlphaFoldDB" id="A0A0A9HPU2"/>
<reference evidence="1" key="2">
    <citation type="journal article" date="2015" name="Data Brief">
        <title>Shoot transcriptome of the giant reed, Arundo donax.</title>
        <authorList>
            <person name="Barrero R.A."/>
            <person name="Guerrero F.D."/>
            <person name="Moolhuijzen P."/>
            <person name="Goolsby J.A."/>
            <person name="Tidwell J."/>
            <person name="Bellgard S.E."/>
            <person name="Bellgard M.I."/>
        </authorList>
    </citation>
    <scope>NUCLEOTIDE SEQUENCE</scope>
    <source>
        <tissue evidence="1">Shoot tissue taken approximately 20 cm above the soil surface</tissue>
    </source>
</reference>